<evidence type="ECO:0000313" key="2">
    <source>
        <dbReference type="Proteomes" id="UP001529510"/>
    </source>
</evidence>
<protein>
    <submittedName>
        <fullName evidence="1">Uncharacterized protein</fullName>
    </submittedName>
</protein>
<dbReference type="EMBL" id="JAMKFB020000006">
    <property type="protein sequence ID" value="KAL0190882.1"/>
    <property type="molecule type" value="Genomic_DNA"/>
</dbReference>
<evidence type="ECO:0000313" key="1">
    <source>
        <dbReference type="EMBL" id="KAL0190882.1"/>
    </source>
</evidence>
<keyword evidence="2" id="KW-1185">Reference proteome</keyword>
<dbReference type="AlphaFoldDB" id="A0ABD0QXB5"/>
<feature type="non-terminal residue" evidence="1">
    <location>
        <position position="284"/>
    </location>
</feature>
<proteinExistence type="predicted"/>
<name>A0ABD0QXB5_CIRMR</name>
<gene>
    <name evidence="1" type="ORF">M9458_013580</name>
</gene>
<organism evidence="1 2">
    <name type="scientific">Cirrhinus mrigala</name>
    <name type="common">Mrigala</name>
    <dbReference type="NCBI Taxonomy" id="683832"/>
    <lineage>
        <taxon>Eukaryota</taxon>
        <taxon>Metazoa</taxon>
        <taxon>Chordata</taxon>
        <taxon>Craniata</taxon>
        <taxon>Vertebrata</taxon>
        <taxon>Euteleostomi</taxon>
        <taxon>Actinopterygii</taxon>
        <taxon>Neopterygii</taxon>
        <taxon>Teleostei</taxon>
        <taxon>Ostariophysi</taxon>
        <taxon>Cypriniformes</taxon>
        <taxon>Cyprinidae</taxon>
        <taxon>Labeoninae</taxon>
        <taxon>Labeonini</taxon>
        <taxon>Cirrhinus</taxon>
    </lineage>
</organism>
<comment type="caution">
    <text evidence="1">The sequence shown here is derived from an EMBL/GenBank/DDBJ whole genome shotgun (WGS) entry which is preliminary data.</text>
</comment>
<sequence length="284" mass="31188">MDYGLIIAKGSNVAADAAPMEKHAKVRSHLMFLHGKAYEGEESSHALAQKSVQRVTCCPCVEKHAKVSSHLMPLHGKAYEGGESPDASASFQPSRFCWTITSVVNAPTKWCSTRSDSRSQSVVTGTEAAPPTPVIAAQHRRRSNIQAVKSEESVPERVGIYSGISRWLLDVIESGYTLQFRHRPPHFNGTVSNIASKCPGSEKRGMQPARKGAVERIPPSELESGFYSRYFVVPKRDGGLCLILDLRPITRALCKRPFRMITLKQILAQIRVLSSKGFSAAART</sequence>
<reference evidence="1 2" key="1">
    <citation type="submission" date="2024-05" db="EMBL/GenBank/DDBJ databases">
        <title>Genome sequencing and assembly of Indian major carp, Cirrhinus mrigala (Hamilton, 1822).</title>
        <authorList>
            <person name="Mohindra V."/>
            <person name="Chowdhury L.M."/>
            <person name="Lal K."/>
            <person name="Jena J.K."/>
        </authorList>
    </citation>
    <scope>NUCLEOTIDE SEQUENCE [LARGE SCALE GENOMIC DNA]</scope>
    <source>
        <strain evidence="1">CM1030</strain>
        <tissue evidence="1">Blood</tissue>
    </source>
</reference>
<accession>A0ABD0QXB5</accession>
<dbReference type="Proteomes" id="UP001529510">
    <property type="component" value="Unassembled WGS sequence"/>
</dbReference>